<name>A0ABN6GIW6_9GAMM</name>
<keyword evidence="2" id="KW-1185">Reference proteome</keyword>
<organism evidence="1 2">
    <name type="scientific">Allochromatium tepidum</name>
    <dbReference type="NCBI Taxonomy" id="553982"/>
    <lineage>
        <taxon>Bacteria</taxon>
        <taxon>Pseudomonadati</taxon>
        <taxon>Pseudomonadota</taxon>
        <taxon>Gammaproteobacteria</taxon>
        <taxon>Chromatiales</taxon>
        <taxon>Chromatiaceae</taxon>
        <taxon>Allochromatium</taxon>
    </lineage>
</organism>
<reference evidence="1 2" key="1">
    <citation type="submission" date="2021-04" db="EMBL/GenBank/DDBJ databases">
        <title>Complete genome sequencing of Allochromatium tepidum strain NZ.</title>
        <authorList>
            <person name="Tsukatani Y."/>
            <person name="Mori H."/>
        </authorList>
    </citation>
    <scope>NUCLEOTIDE SEQUENCE [LARGE SCALE GENOMIC DNA]</scope>
    <source>
        <strain evidence="1 2">NZ</strain>
    </source>
</reference>
<dbReference type="Proteomes" id="UP000680679">
    <property type="component" value="Chromosome"/>
</dbReference>
<evidence type="ECO:0000313" key="1">
    <source>
        <dbReference type="EMBL" id="BCU07876.1"/>
    </source>
</evidence>
<dbReference type="RefSeq" id="WP_213378934.1">
    <property type="nucleotide sequence ID" value="NZ_AP024563.1"/>
</dbReference>
<proteinExistence type="predicted"/>
<evidence type="ECO:0000313" key="2">
    <source>
        <dbReference type="Proteomes" id="UP000680679"/>
    </source>
</evidence>
<sequence>MSPLLDVLGPAARCPAIKSALARLARQNDTERGIVSTPPEVVNTLLDLAGYTPDRPLTNPAARCARRLRWSSR</sequence>
<protein>
    <submittedName>
        <fullName evidence="1">Uncharacterized protein</fullName>
    </submittedName>
</protein>
<dbReference type="EMBL" id="AP024563">
    <property type="protein sequence ID" value="BCU07876.1"/>
    <property type="molecule type" value="Genomic_DNA"/>
</dbReference>
<accession>A0ABN6GIW6</accession>
<gene>
    <name evidence="1" type="ORF">Atep_25530</name>
</gene>